<dbReference type="Proteomes" id="UP000316142">
    <property type="component" value="Unassembled WGS sequence"/>
</dbReference>
<feature type="transmembrane region" description="Helical" evidence="1">
    <location>
        <begin position="51"/>
        <end position="75"/>
    </location>
</feature>
<reference evidence="2 3" key="1">
    <citation type="submission" date="2019-06" db="EMBL/GenBank/DDBJ databases">
        <title>Taxogenomics and systematics of the genus Pantoea.</title>
        <authorList>
            <person name="Tambong J.T."/>
        </authorList>
    </citation>
    <scope>NUCLEOTIDE SEQUENCE [LARGE SCALE GENOMIC DNA]</scope>
    <source>
        <strain evidence="2 3">LMG 2558</strain>
    </source>
</reference>
<name>A0ABY2ZFN0_9GAMM</name>
<keyword evidence="3" id="KW-1185">Reference proteome</keyword>
<organism evidence="2 3">
    <name type="scientific">Pantoea anthophila</name>
    <dbReference type="NCBI Taxonomy" id="470931"/>
    <lineage>
        <taxon>Bacteria</taxon>
        <taxon>Pseudomonadati</taxon>
        <taxon>Pseudomonadota</taxon>
        <taxon>Gammaproteobacteria</taxon>
        <taxon>Enterobacterales</taxon>
        <taxon>Erwiniaceae</taxon>
        <taxon>Pantoea</taxon>
    </lineage>
</organism>
<keyword evidence="1" id="KW-0812">Transmembrane</keyword>
<feature type="transmembrane region" description="Helical" evidence="1">
    <location>
        <begin position="17"/>
        <end position="39"/>
    </location>
</feature>
<dbReference type="EMBL" id="VHIZ01000017">
    <property type="protein sequence ID" value="TPV32242.1"/>
    <property type="molecule type" value="Genomic_DNA"/>
</dbReference>
<evidence type="ECO:0000313" key="3">
    <source>
        <dbReference type="Proteomes" id="UP000316142"/>
    </source>
</evidence>
<evidence type="ECO:0000256" key="1">
    <source>
        <dbReference type="SAM" id="Phobius"/>
    </source>
</evidence>
<evidence type="ECO:0000313" key="2">
    <source>
        <dbReference type="EMBL" id="TPV32242.1"/>
    </source>
</evidence>
<proteinExistence type="predicted"/>
<keyword evidence="1" id="KW-0472">Membrane</keyword>
<protein>
    <submittedName>
        <fullName evidence="2">Uncharacterized protein</fullName>
    </submittedName>
</protein>
<comment type="caution">
    <text evidence="2">The sequence shown here is derived from an EMBL/GenBank/DDBJ whole genome shotgun (WGS) entry which is preliminary data.</text>
</comment>
<gene>
    <name evidence="2" type="ORF">FJW00_03135</name>
</gene>
<feature type="transmembrane region" description="Helical" evidence="1">
    <location>
        <begin position="435"/>
        <end position="456"/>
    </location>
</feature>
<dbReference type="RefSeq" id="WP_140923042.1">
    <property type="nucleotide sequence ID" value="NZ_CP122311.1"/>
</dbReference>
<sequence>MGWSLPEVSEKEQAPSWSPWICLLIVCLGLFTGLLVAVLKSPTTGLPSLRSGVWLPLTTQTFTGISAAIAVYSLWWETLAIRVWNWNEWCRNMRLKWRLRAHQHLVILSHVFIAADAGLLSRLAHIDTQERDSTDTPPLTLLPDNPLTPGISRFEQLLCHLIAQITPSIRRRYPSGSLQIIVQTNGSDKNRESQSFHRIWTAGLPAWKAEVHFQDTNSSFGDWNQFVGARTQPVLVLAMYFRQPDDTLPEFASALFLMPPSMLNPGELKNALRLFRAMPLNASTLSAELGEFQDMAQQSVGKKYLVWHSGLSDGPRQSVSRVLSDLSVPLYDSIGNGGVIDYDTACTRYGGLAGWAMIGAAAEMASYGPASQWLLLESENDAWAVMLENAAPAIVHDHFVIQPPFPGGSVLMALLLNAGLYSLMIHYFPSTAFSWSGITFLLLSLIVTLPGLAILLRRITARLQRPEFIRVAIHSGKE</sequence>
<accession>A0ABY2ZFN0</accession>
<keyword evidence="1" id="KW-1133">Transmembrane helix</keyword>
<feature type="transmembrane region" description="Helical" evidence="1">
    <location>
        <begin position="410"/>
        <end position="429"/>
    </location>
</feature>